<gene>
    <name evidence="2" type="ORF">A8135_12640</name>
    <name evidence="1" type="ORF">Ljam_0159</name>
</gene>
<keyword evidence="4" id="KW-1185">Reference proteome</keyword>
<evidence type="ECO:0000313" key="4">
    <source>
        <dbReference type="Proteomes" id="UP000093336"/>
    </source>
</evidence>
<sequence length="105" mass="12460">MIVYEVNLEIKVAIFDAYISWLKPHIKDLLALDGFIKADLLFDVDSKDDKETRKITVAYYLKDYDTYSHYVTNHANQMREDALKRFNGQFNASRRVLKLEDTYFL</sequence>
<dbReference type="EMBL" id="LYOZ01000016">
    <property type="protein sequence ID" value="OCH98392.1"/>
    <property type="molecule type" value="Genomic_DNA"/>
</dbReference>
<comment type="caution">
    <text evidence="1">The sequence shown here is derived from an EMBL/GenBank/DDBJ whole genome shotgun (WGS) entry which is preliminary data.</text>
</comment>
<dbReference type="Proteomes" id="UP000054715">
    <property type="component" value="Unassembled WGS sequence"/>
</dbReference>
<dbReference type="PATRIC" id="fig|455.5.peg.164"/>
<proteinExistence type="predicted"/>
<evidence type="ECO:0000313" key="3">
    <source>
        <dbReference type="Proteomes" id="UP000054715"/>
    </source>
</evidence>
<dbReference type="Proteomes" id="UP000093336">
    <property type="component" value="Unassembled WGS sequence"/>
</dbReference>
<organism evidence="1 3">
    <name type="scientific">Legionella jamestowniensis</name>
    <dbReference type="NCBI Taxonomy" id="455"/>
    <lineage>
        <taxon>Bacteria</taxon>
        <taxon>Pseudomonadati</taxon>
        <taxon>Pseudomonadota</taxon>
        <taxon>Gammaproteobacteria</taxon>
        <taxon>Legionellales</taxon>
        <taxon>Legionellaceae</taxon>
        <taxon>Legionella</taxon>
    </lineage>
</organism>
<accession>A0A0W0V0X9</accession>
<dbReference type="EMBL" id="LNYG01000001">
    <property type="protein sequence ID" value="KTD13369.1"/>
    <property type="molecule type" value="Genomic_DNA"/>
</dbReference>
<reference evidence="2 4" key="2">
    <citation type="submission" date="2016-05" db="EMBL/GenBank/DDBJ databases">
        <authorList>
            <person name="Prochazka B."/>
            <person name="Indra A."/>
            <person name="Hasenberger P."/>
            <person name="Blaschitz M."/>
            <person name="Wagner L."/>
            <person name="Wewalka G."/>
            <person name="Sorschag S."/>
            <person name="Schmid D."/>
            <person name="Ruppitsch W."/>
        </authorList>
    </citation>
    <scope>NUCLEOTIDE SEQUENCE [LARGE SCALE GENOMIC DNA]</scope>
    <source>
        <strain evidence="2 4">974010_12</strain>
    </source>
</reference>
<evidence type="ECO:0000313" key="1">
    <source>
        <dbReference type="EMBL" id="KTD13369.1"/>
    </source>
</evidence>
<dbReference type="RefSeq" id="WP_058448239.1">
    <property type="nucleotide sequence ID" value="NZ_CAAAJF010000003.1"/>
</dbReference>
<dbReference type="Pfam" id="PF14114">
    <property type="entry name" value="DUF4286"/>
    <property type="match status" value="1"/>
</dbReference>
<reference evidence="1 3" key="1">
    <citation type="submission" date="2015-11" db="EMBL/GenBank/DDBJ databases">
        <title>Genomic analysis of 38 Legionella species identifies large and diverse effector repertoires.</title>
        <authorList>
            <person name="Burstein D."/>
            <person name="Amaro F."/>
            <person name="Zusman T."/>
            <person name="Lifshitz Z."/>
            <person name="Cohen O."/>
            <person name="Gilbert J.A."/>
            <person name="Pupko T."/>
            <person name="Shuman H.A."/>
            <person name="Segal G."/>
        </authorList>
    </citation>
    <scope>NUCLEOTIDE SEQUENCE [LARGE SCALE GENOMIC DNA]</scope>
    <source>
        <strain evidence="1 3">JA-26-G1-E2</strain>
    </source>
</reference>
<dbReference type="STRING" id="455.Ljam_0159"/>
<evidence type="ECO:0000313" key="2">
    <source>
        <dbReference type="EMBL" id="OCH98392.1"/>
    </source>
</evidence>
<dbReference type="AlphaFoldDB" id="A0A0W0V0X9"/>
<dbReference type="InterPro" id="IPR025563">
    <property type="entry name" value="DUF4286"/>
</dbReference>
<name>A0A0W0V0X9_9GAMM</name>
<evidence type="ECO:0008006" key="5">
    <source>
        <dbReference type="Google" id="ProtNLM"/>
    </source>
</evidence>
<dbReference type="OrthoDB" id="34442at2"/>
<protein>
    <recommendedName>
        <fullName evidence="5">DUF4286 domain-containing protein</fullName>
    </recommendedName>
</protein>